<sequence length="181" mass="19491">MQRRHLRRRCCSVPGVRSRVRVKGRACQACAQGFYKSGDACYPCGLTCKSCRSGLDCDVCTDFYARNDDGICMPGTGCQVAKDCGPGHFCGQTKTCAKCMGSGKECQNDDSCDVCDSGLDETKDCQERRPGGLTIVENTTSATPTAQCAKQLQDAAQLATSPMKQRQSKRACRDARISSTA</sequence>
<accession>V6LZ17</accession>
<organism evidence="2">
    <name type="scientific">Spironucleus salmonicida</name>
    <dbReference type="NCBI Taxonomy" id="348837"/>
    <lineage>
        <taxon>Eukaryota</taxon>
        <taxon>Metamonada</taxon>
        <taxon>Diplomonadida</taxon>
        <taxon>Hexamitidae</taxon>
        <taxon>Hexamitinae</taxon>
        <taxon>Spironucleus</taxon>
    </lineage>
</organism>
<gene>
    <name evidence="2" type="ORF">SS50377_jh039</name>
</gene>
<feature type="compositionally biased region" description="Basic and acidic residues" evidence="1">
    <location>
        <begin position="171"/>
        <end position="181"/>
    </location>
</feature>
<dbReference type="SUPFAM" id="SSF57184">
    <property type="entry name" value="Growth factor receptor domain"/>
    <property type="match status" value="1"/>
</dbReference>
<dbReference type="EMBL" id="KI545969">
    <property type="protein sequence ID" value="EST48981.1"/>
    <property type="molecule type" value="Genomic_DNA"/>
</dbReference>
<dbReference type="InterPro" id="IPR009030">
    <property type="entry name" value="Growth_fac_rcpt_cys_sf"/>
</dbReference>
<evidence type="ECO:0000313" key="2">
    <source>
        <dbReference type="EMBL" id="EST48981.1"/>
    </source>
</evidence>
<dbReference type="AlphaFoldDB" id="V6LZ17"/>
<reference evidence="2" key="1">
    <citation type="journal article" date="2014" name="PLoS Genet.">
        <title>The Genome of Spironucleus salmonicida Highlights a Fish Pathogen Adapted to Fluctuating Environments.</title>
        <authorList>
            <person name="Xu F."/>
            <person name="Jerlstrom-Hultqvist J."/>
            <person name="Einarsson E."/>
            <person name="Astvaldsson A."/>
            <person name="Svard S.G."/>
            <person name="Andersson J.O."/>
        </authorList>
    </citation>
    <scope>NUCLEOTIDE SEQUENCE</scope>
</reference>
<name>V6LZ17_9EUKA</name>
<feature type="region of interest" description="Disordered" evidence="1">
    <location>
        <begin position="159"/>
        <end position="181"/>
    </location>
</feature>
<evidence type="ECO:0000256" key="1">
    <source>
        <dbReference type="SAM" id="MobiDB-lite"/>
    </source>
</evidence>
<protein>
    <submittedName>
        <fullName evidence="2">Cysteine-rich protein</fullName>
    </submittedName>
</protein>
<proteinExistence type="predicted"/>